<evidence type="ECO:0000313" key="19">
    <source>
        <dbReference type="Proteomes" id="UP000594121"/>
    </source>
</evidence>
<dbReference type="AlphaFoldDB" id="A0A7L9FIA7"/>
<feature type="domain" description="FeoB-type G" evidence="17">
    <location>
        <begin position="3"/>
        <end position="165"/>
    </location>
</feature>
<dbReference type="InterPro" id="IPR003373">
    <property type="entry name" value="Fe2_transport_prot-B"/>
</dbReference>
<feature type="binding site" evidence="14">
    <location>
        <begin position="116"/>
        <end position="119"/>
    </location>
    <ligand>
        <name>GTP</name>
        <dbReference type="ChEBI" id="CHEBI:37565"/>
        <label>4</label>
    </ligand>
</feature>
<dbReference type="InterPro" id="IPR041069">
    <property type="entry name" value="FeoB_Cyto"/>
</dbReference>
<evidence type="ECO:0000256" key="1">
    <source>
        <dbReference type="ARBA" id="ARBA00004651"/>
    </source>
</evidence>
<dbReference type="InterPro" id="IPR030389">
    <property type="entry name" value="G_FEOB_dom"/>
</dbReference>
<dbReference type="InterPro" id="IPR050860">
    <property type="entry name" value="FeoB_GTPase"/>
</dbReference>
<keyword evidence="3" id="KW-1003">Cell membrane</keyword>
<dbReference type="InterPro" id="IPR011640">
    <property type="entry name" value="Fe2_transport_prot_B_C"/>
</dbReference>
<dbReference type="InParanoid" id="A0A7L9FIA7"/>
<evidence type="ECO:0000256" key="9">
    <source>
        <dbReference type="ARBA" id="ARBA00023065"/>
    </source>
</evidence>
<evidence type="ECO:0000256" key="7">
    <source>
        <dbReference type="ARBA" id="ARBA00022989"/>
    </source>
</evidence>
<feature type="transmembrane region" description="Helical" evidence="16">
    <location>
        <begin position="582"/>
        <end position="606"/>
    </location>
</feature>
<feature type="transmembrane region" description="Helical" evidence="16">
    <location>
        <begin position="370"/>
        <end position="394"/>
    </location>
</feature>
<evidence type="ECO:0000256" key="13">
    <source>
        <dbReference type="NCBIfam" id="TIGR00437"/>
    </source>
</evidence>
<dbReference type="PANTHER" id="PTHR43185:SF1">
    <property type="entry name" value="FE(2+) TRANSPORTER FEOB"/>
    <property type="match status" value="1"/>
</dbReference>
<dbReference type="KEGG" id="thel:IG193_02960"/>
<dbReference type="NCBIfam" id="TIGR00437">
    <property type="entry name" value="feoB"/>
    <property type="match status" value="1"/>
</dbReference>
<evidence type="ECO:0000256" key="8">
    <source>
        <dbReference type="ARBA" id="ARBA00023004"/>
    </source>
</evidence>
<dbReference type="SUPFAM" id="SSF52540">
    <property type="entry name" value="P-loop containing nucleoside triphosphate hydrolases"/>
    <property type="match status" value="1"/>
</dbReference>
<proteinExistence type="predicted"/>
<keyword evidence="15" id="KW-0460">Magnesium</keyword>
<keyword evidence="15" id="KW-0479">Metal-binding</keyword>
<protein>
    <recommendedName>
        <fullName evidence="12 13">Ferrous iron transport protein B</fullName>
    </recommendedName>
</protein>
<keyword evidence="9" id="KW-0406">Ion transport</keyword>
<evidence type="ECO:0000256" key="5">
    <source>
        <dbReference type="ARBA" id="ARBA00022692"/>
    </source>
</evidence>
<evidence type="ECO:0000256" key="2">
    <source>
        <dbReference type="ARBA" id="ARBA00022448"/>
    </source>
</evidence>
<organism evidence="18 19">
    <name type="scientific">Infirmifilum lucidum</name>
    <dbReference type="NCBI Taxonomy" id="2776706"/>
    <lineage>
        <taxon>Archaea</taxon>
        <taxon>Thermoproteota</taxon>
        <taxon>Thermoprotei</taxon>
        <taxon>Thermofilales</taxon>
        <taxon>Thermofilaceae</taxon>
        <taxon>Infirmifilum</taxon>
    </lineage>
</organism>
<sequence length="694" mass="75434">MKEIRVALAGPPNVGKSTLFNMLVGANRFVGNWPGKTVDKYEGFFEHMEYSIRVVDLPGTYSLNAQTEEEAIARDYIITEKPDVVVVLVDAVSLETTLYLAVQVLELYDRVVIAVNKIDAALKRGIHISTEKLSRKLGVPVVGISALRREGLHDLVDTIIRVAEGLETVRRLKLDYKGLDYYAREIEHAIKGCPKISEYPLEWSSMRLLEGDAELERTLQHYCADALGLVEATRRRVEEGLGSPPSLLAASVRYSFIDGVVAESVTTTGVVKREVTERLDKILLHPVAGPLTNLGIILSVLIVTLTVNTGFPIKQLLELTGNSELAQVFEKYTISGLFSSLFDSLSNVLAEYLSGIRLPAFLVSLIVDGVIGGVGAVLTFLPLVFIVSAAFGFLEDTGVMARIATANHSIMRRVGLSGKSLMPLLLGFGCNVPAIMGTKILETDREKLIASLIAPLIPCQARLVVLLILISALPATPMAKVVALVSTYAYSLLLVAVVARVASTFLSHGEKPELVLELPPYHRPSLRVIWWFAWDSTLHFLKKAGGIILGLSVVVWLLLHLGPDGFTEDISSSIAKAIGEALTPLTAVMGIPHWQVALALLTGFVAKETVASTLTVITGTVDPVEAVQKLALTPAQIASLIIFITLYTPCLATVATFHTQFRRYKLTILLIAYEFAIATVSAVIVYQALNLMGF</sequence>
<dbReference type="Proteomes" id="UP000594121">
    <property type="component" value="Chromosome"/>
</dbReference>
<dbReference type="Pfam" id="PF07670">
    <property type="entry name" value="Gate"/>
    <property type="match status" value="2"/>
</dbReference>
<feature type="transmembrane region" description="Helical" evidence="16">
    <location>
        <begin position="637"/>
        <end position="657"/>
    </location>
</feature>
<dbReference type="PANTHER" id="PTHR43185">
    <property type="entry name" value="FERROUS IRON TRANSPORT PROTEIN B"/>
    <property type="match status" value="1"/>
</dbReference>
<reference evidence="18 19" key="1">
    <citation type="submission" date="2020-10" db="EMBL/GenBank/DDBJ databases">
        <title>Thermofilum lucidum 3507LT sp. nov. a novel member of Thermofilaceae family isolated from Chile hot spring, and proposal of description order Thermofilales.</title>
        <authorList>
            <person name="Zayulina K.S."/>
            <person name="Elcheninov A.G."/>
            <person name="Toshchakov S.V."/>
            <person name="Kublanov I.V."/>
        </authorList>
    </citation>
    <scope>NUCLEOTIDE SEQUENCE [LARGE SCALE GENOMIC DNA]</scope>
    <source>
        <strain evidence="18 19">3507LT</strain>
    </source>
</reference>
<dbReference type="GO" id="GO:0005525">
    <property type="term" value="F:GTP binding"/>
    <property type="evidence" value="ECO:0007669"/>
    <property type="project" value="UniProtKB-KW"/>
</dbReference>
<evidence type="ECO:0000256" key="10">
    <source>
        <dbReference type="ARBA" id="ARBA00023134"/>
    </source>
</evidence>
<evidence type="ECO:0000259" key="17">
    <source>
        <dbReference type="PROSITE" id="PS51711"/>
    </source>
</evidence>
<feature type="binding site" evidence="14">
    <location>
        <begin position="56"/>
        <end position="59"/>
    </location>
    <ligand>
        <name>GTP</name>
        <dbReference type="ChEBI" id="CHEBI:37565"/>
        <label>3</label>
    </ligand>
</feature>
<dbReference type="Pfam" id="PF02421">
    <property type="entry name" value="FeoB_N"/>
    <property type="match status" value="1"/>
</dbReference>
<feature type="transmembrane region" description="Helical" evidence="16">
    <location>
        <begin position="481"/>
        <end position="502"/>
    </location>
</feature>
<dbReference type="Gene3D" id="3.40.50.300">
    <property type="entry name" value="P-loop containing nucleotide triphosphate hydrolases"/>
    <property type="match status" value="1"/>
</dbReference>
<keyword evidence="10 14" id="KW-0342">GTP-binding</keyword>
<dbReference type="RefSeq" id="WP_192819409.1">
    <property type="nucleotide sequence ID" value="NZ_CP062310.1"/>
</dbReference>
<evidence type="ECO:0000256" key="3">
    <source>
        <dbReference type="ARBA" id="ARBA00022475"/>
    </source>
</evidence>
<feature type="binding site" evidence="15">
    <location>
        <position position="21"/>
    </location>
    <ligand>
        <name>Mg(2+)</name>
        <dbReference type="ChEBI" id="CHEBI:18420"/>
        <label>2</label>
    </ligand>
</feature>
<feature type="binding site" evidence="14">
    <location>
        <begin position="35"/>
        <end position="39"/>
    </location>
    <ligand>
        <name>GTP</name>
        <dbReference type="ChEBI" id="CHEBI:37565"/>
        <label>2</label>
    </ligand>
</feature>
<keyword evidence="7 16" id="KW-1133">Transmembrane helix</keyword>
<dbReference type="Gene3D" id="1.10.287.1770">
    <property type="match status" value="1"/>
</dbReference>
<feature type="transmembrane region" description="Helical" evidence="16">
    <location>
        <begin position="414"/>
        <end position="436"/>
    </location>
</feature>
<feature type="transmembrane region" description="Helical" evidence="16">
    <location>
        <begin position="291"/>
        <end position="311"/>
    </location>
</feature>
<evidence type="ECO:0000256" key="15">
    <source>
        <dbReference type="PIRSR" id="PIRSR603373-2"/>
    </source>
</evidence>
<dbReference type="EMBL" id="CP062310">
    <property type="protein sequence ID" value="QOJ79437.1"/>
    <property type="molecule type" value="Genomic_DNA"/>
</dbReference>
<dbReference type="Pfam" id="PF07664">
    <property type="entry name" value="FeoB_C"/>
    <property type="match status" value="1"/>
</dbReference>
<dbReference type="GO" id="GO:0005886">
    <property type="term" value="C:plasma membrane"/>
    <property type="evidence" value="ECO:0007669"/>
    <property type="project" value="UniProtKB-SubCell"/>
</dbReference>
<evidence type="ECO:0000256" key="6">
    <source>
        <dbReference type="ARBA" id="ARBA00022741"/>
    </source>
</evidence>
<evidence type="ECO:0000256" key="4">
    <source>
        <dbReference type="ARBA" id="ARBA00022496"/>
    </source>
</evidence>
<accession>A0A7L9FIA7</accession>
<keyword evidence="19" id="KW-1185">Reference proteome</keyword>
<dbReference type="GO" id="GO:0046872">
    <property type="term" value="F:metal ion binding"/>
    <property type="evidence" value="ECO:0007669"/>
    <property type="project" value="UniProtKB-KW"/>
</dbReference>
<feature type="binding site" evidence="15">
    <location>
        <position position="25"/>
    </location>
    <ligand>
        <name>Mg(2+)</name>
        <dbReference type="ChEBI" id="CHEBI:18420"/>
        <label>2</label>
    </ligand>
</feature>
<feature type="transmembrane region" description="Helical" evidence="16">
    <location>
        <begin position="448"/>
        <end position="469"/>
    </location>
</feature>
<evidence type="ECO:0000256" key="14">
    <source>
        <dbReference type="PIRSR" id="PIRSR603373-1"/>
    </source>
</evidence>
<dbReference type="CDD" id="cd01879">
    <property type="entry name" value="FeoB"/>
    <property type="match status" value="1"/>
</dbReference>
<feature type="transmembrane region" description="Helical" evidence="16">
    <location>
        <begin position="669"/>
        <end position="689"/>
    </location>
</feature>
<dbReference type="InterPro" id="IPR011642">
    <property type="entry name" value="Gate_dom"/>
</dbReference>
<keyword evidence="4" id="KW-0410">Iron transport</keyword>
<gene>
    <name evidence="18" type="primary">feoB</name>
    <name evidence="18" type="ORF">IG193_02960</name>
</gene>
<keyword evidence="8" id="KW-0408">Iron</keyword>
<feature type="binding site" evidence="14">
    <location>
        <begin position="10"/>
        <end position="17"/>
    </location>
    <ligand>
        <name>GTP</name>
        <dbReference type="ChEBI" id="CHEBI:37565"/>
        <label>1</label>
    </ligand>
</feature>
<keyword evidence="6 14" id="KW-0547">Nucleotide-binding</keyword>
<evidence type="ECO:0000313" key="18">
    <source>
        <dbReference type="EMBL" id="QOJ79437.1"/>
    </source>
</evidence>
<dbReference type="GO" id="GO:0015093">
    <property type="term" value="F:ferrous iron transmembrane transporter activity"/>
    <property type="evidence" value="ECO:0007669"/>
    <property type="project" value="UniProtKB-UniRule"/>
</dbReference>
<feature type="transmembrane region" description="Helical" evidence="16">
    <location>
        <begin position="544"/>
        <end position="561"/>
    </location>
</feature>
<keyword evidence="5 16" id="KW-0812">Transmembrane</keyword>
<comment type="subcellular location">
    <subcellularLocation>
        <location evidence="1">Cell membrane</location>
        <topology evidence="1">Multi-pass membrane protein</topology>
    </subcellularLocation>
</comment>
<keyword evidence="11 16" id="KW-0472">Membrane</keyword>
<dbReference type="PROSITE" id="PS51711">
    <property type="entry name" value="G_FEOB"/>
    <property type="match status" value="1"/>
</dbReference>
<evidence type="ECO:0000256" key="12">
    <source>
        <dbReference type="ARBA" id="ARBA00031200"/>
    </source>
</evidence>
<dbReference type="InterPro" id="IPR027417">
    <property type="entry name" value="P-loop_NTPase"/>
</dbReference>
<evidence type="ECO:0000256" key="11">
    <source>
        <dbReference type="ARBA" id="ARBA00023136"/>
    </source>
</evidence>
<dbReference type="GeneID" id="59148822"/>
<evidence type="ECO:0000256" key="16">
    <source>
        <dbReference type="SAM" id="Phobius"/>
    </source>
</evidence>
<dbReference type="Pfam" id="PF17910">
    <property type="entry name" value="FeoB_Cyto"/>
    <property type="match status" value="1"/>
</dbReference>
<keyword evidence="2" id="KW-0813">Transport</keyword>
<name>A0A7L9FIA7_9CREN</name>